<proteinExistence type="predicted"/>
<keyword evidence="2" id="KW-1185">Reference proteome</keyword>
<accession>A0A1N7QDR5</accession>
<gene>
    <name evidence="1" type="ORF">SAMN05421786_10937</name>
</gene>
<evidence type="ECO:0008006" key="3">
    <source>
        <dbReference type="Google" id="ProtNLM"/>
    </source>
</evidence>
<dbReference type="Proteomes" id="UP000186744">
    <property type="component" value="Unassembled WGS sequence"/>
</dbReference>
<dbReference type="STRING" id="373668.SAMN05421786_10937"/>
<dbReference type="PROSITE" id="PS51257">
    <property type="entry name" value="PROKAR_LIPOPROTEIN"/>
    <property type="match status" value="1"/>
</dbReference>
<name>A0A1N7QDR5_9FLAO</name>
<evidence type="ECO:0000313" key="2">
    <source>
        <dbReference type="Proteomes" id="UP000186744"/>
    </source>
</evidence>
<dbReference type="AlphaFoldDB" id="A0A1N7QDR5"/>
<evidence type="ECO:0000313" key="1">
    <source>
        <dbReference type="EMBL" id="SIT21002.1"/>
    </source>
</evidence>
<sequence>MRNIFLSIFLLILFSCKVKQEIGISEINNNSYVTISEYFKKENNDSICLNVPLEFEINFPEDTDKVTFDLLKNNHYQQYINDYTIKYFKNNKIQTLYEGINLKDIENPKKIILRLYIKNNLVSKKVGDNLLAKYADTNIKSDKIGKTDSIKLNSYSKFRKENTDVMNTLRKQDDFLIINIRKHSEKKYSSTKYKIKW</sequence>
<reference evidence="2" key="1">
    <citation type="submission" date="2017-01" db="EMBL/GenBank/DDBJ databases">
        <authorList>
            <person name="Varghese N."/>
            <person name="Submissions S."/>
        </authorList>
    </citation>
    <scope>NUCLEOTIDE SEQUENCE [LARGE SCALE GENOMIC DNA]</scope>
    <source>
        <strain evidence="2">DSM 18017</strain>
    </source>
</reference>
<protein>
    <recommendedName>
        <fullName evidence="3">Lipoprotein</fullName>
    </recommendedName>
</protein>
<dbReference type="EMBL" id="FTOL01000009">
    <property type="protein sequence ID" value="SIT21002.1"/>
    <property type="molecule type" value="Genomic_DNA"/>
</dbReference>
<organism evidence="1 2">
    <name type="scientific">Chryseobacterium ureilyticum</name>
    <dbReference type="NCBI Taxonomy" id="373668"/>
    <lineage>
        <taxon>Bacteria</taxon>
        <taxon>Pseudomonadati</taxon>
        <taxon>Bacteroidota</taxon>
        <taxon>Flavobacteriia</taxon>
        <taxon>Flavobacteriales</taxon>
        <taxon>Weeksellaceae</taxon>
        <taxon>Chryseobacterium group</taxon>
        <taxon>Chryseobacterium</taxon>
    </lineage>
</organism>
<dbReference type="RefSeq" id="WP_076553529.1">
    <property type="nucleotide sequence ID" value="NZ_FTOL01000009.1"/>
</dbReference>